<accession>A0ABT5FC95</accession>
<reference evidence="1 2" key="1">
    <citation type="submission" date="2023-01" db="EMBL/GenBank/DDBJ databases">
        <title>Psychrosphaera sp. nov., isolated from marine algae.</title>
        <authorList>
            <person name="Bayburt H."/>
            <person name="Choi B.J."/>
            <person name="Kim J.M."/>
            <person name="Choi D.G."/>
            <person name="Jeon C.O."/>
        </authorList>
    </citation>
    <scope>NUCLEOTIDE SEQUENCE [LARGE SCALE GENOMIC DNA]</scope>
    <source>
        <strain evidence="1 2">G1-22</strain>
    </source>
</reference>
<keyword evidence="2" id="KW-1185">Reference proteome</keyword>
<comment type="caution">
    <text evidence="1">The sequence shown here is derived from an EMBL/GenBank/DDBJ whole genome shotgun (WGS) entry which is preliminary data.</text>
</comment>
<evidence type="ECO:0000313" key="1">
    <source>
        <dbReference type="EMBL" id="MDC2889165.1"/>
    </source>
</evidence>
<gene>
    <name evidence="1" type="ORF">PN838_10815</name>
</gene>
<protein>
    <submittedName>
        <fullName evidence="1">Uncharacterized protein</fullName>
    </submittedName>
</protein>
<evidence type="ECO:0000313" key="2">
    <source>
        <dbReference type="Proteomes" id="UP001528411"/>
    </source>
</evidence>
<sequence>MNSLNSRESNFSQFVITQLDPFWNQTAQLGLFKNPIGLDIHYVHLPCQNPKGGVVISP</sequence>
<dbReference type="RefSeq" id="WP_272180660.1">
    <property type="nucleotide sequence ID" value="NZ_JAQOMS010000002.1"/>
</dbReference>
<organism evidence="1 2">
    <name type="scientific">Psychrosphaera algicola</name>
    <dbReference type="NCBI Taxonomy" id="3023714"/>
    <lineage>
        <taxon>Bacteria</taxon>
        <taxon>Pseudomonadati</taxon>
        <taxon>Pseudomonadota</taxon>
        <taxon>Gammaproteobacteria</taxon>
        <taxon>Alteromonadales</taxon>
        <taxon>Pseudoalteromonadaceae</taxon>
        <taxon>Psychrosphaera</taxon>
    </lineage>
</organism>
<dbReference type="Proteomes" id="UP001528411">
    <property type="component" value="Unassembled WGS sequence"/>
</dbReference>
<dbReference type="EMBL" id="JAQOMS010000002">
    <property type="protein sequence ID" value="MDC2889165.1"/>
    <property type="molecule type" value="Genomic_DNA"/>
</dbReference>
<proteinExistence type="predicted"/>
<name>A0ABT5FC95_9GAMM</name>